<evidence type="ECO:0000313" key="2">
    <source>
        <dbReference type="Proteomes" id="UP000565711"/>
    </source>
</evidence>
<dbReference type="AlphaFoldDB" id="A0A846Y9J1"/>
<proteinExistence type="predicted"/>
<dbReference type="EMBL" id="JAAXOP010000032">
    <property type="protein sequence ID" value="NKY54502.1"/>
    <property type="molecule type" value="Genomic_DNA"/>
</dbReference>
<sequence length="64" mass="7032">MGPVIVVVIALLLLAAFFVASVVAPAVRTAHSSDDAGKRQAALEVLETMFRWRRTTHRNGEKEQ</sequence>
<name>A0A846Y9J1_9NOCA</name>
<gene>
    <name evidence="1" type="ORF">HGA08_30435</name>
</gene>
<dbReference type="Proteomes" id="UP000565711">
    <property type="component" value="Unassembled WGS sequence"/>
</dbReference>
<dbReference type="RefSeq" id="WP_157103159.1">
    <property type="nucleotide sequence ID" value="NZ_JAAXOP010000032.1"/>
</dbReference>
<evidence type="ECO:0000313" key="1">
    <source>
        <dbReference type="EMBL" id="NKY54502.1"/>
    </source>
</evidence>
<reference evidence="1 2" key="1">
    <citation type="submission" date="2020-04" db="EMBL/GenBank/DDBJ databases">
        <title>MicrobeNet Type strains.</title>
        <authorList>
            <person name="Nicholson A.C."/>
        </authorList>
    </citation>
    <scope>NUCLEOTIDE SEQUENCE [LARGE SCALE GENOMIC DNA]</scope>
    <source>
        <strain evidence="1 2">JCM 12354</strain>
    </source>
</reference>
<comment type="caution">
    <text evidence="1">The sequence shown here is derived from an EMBL/GenBank/DDBJ whole genome shotgun (WGS) entry which is preliminary data.</text>
</comment>
<protein>
    <submittedName>
        <fullName evidence="1">Uncharacterized protein</fullName>
    </submittedName>
</protein>
<organism evidence="1 2">
    <name type="scientific">Nocardia vermiculata</name>
    <dbReference type="NCBI Taxonomy" id="257274"/>
    <lineage>
        <taxon>Bacteria</taxon>
        <taxon>Bacillati</taxon>
        <taxon>Actinomycetota</taxon>
        <taxon>Actinomycetes</taxon>
        <taxon>Mycobacteriales</taxon>
        <taxon>Nocardiaceae</taxon>
        <taxon>Nocardia</taxon>
    </lineage>
</organism>
<keyword evidence="2" id="KW-1185">Reference proteome</keyword>
<accession>A0A846Y9J1</accession>